<evidence type="ECO:0000256" key="1">
    <source>
        <dbReference type="SAM" id="Phobius"/>
    </source>
</evidence>
<proteinExistence type="predicted"/>
<feature type="transmembrane region" description="Helical" evidence="1">
    <location>
        <begin position="9"/>
        <end position="33"/>
    </location>
</feature>
<reference evidence="3 4" key="1">
    <citation type="journal article" date="2018" name="J. Microbiol.">
        <title>Bacillus spongiae sp. nov., isolated from sponge of Jeju Island.</title>
        <authorList>
            <person name="Lee G.E."/>
            <person name="Im W.T."/>
            <person name="Park J.S."/>
        </authorList>
    </citation>
    <scope>NUCLEOTIDE SEQUENCE [LARGE SCALE GENOMIC DNA]</scope>
    <source>
        <strain evidence="3 4">135PIL107-10</strain>
    </source>
</reference>
<dbReference type="Pfam" id="PF05048">
    <property type="entry name" value="NosD"/>
    <property type="match status" value="1"/>
</dbReference>
<keyword evidence="4" id="KW-1185">Reference proteome</keyword>
<dbReference type="NCBIfam" id="TIGR03804">
    <property type="entry name" value="para_beta_helix"/>
    <property type="match status" value="4"/>
</dbReference>
<feature type="domain" description="Periplasmic copper-binding protein NosD beta helix" evidence="2">
    <location>
        <begin position="102"/>
        <end position="261"/>
    </location>
</feature>
<keyword evidence="1" id="KW-0472">Membrane</keyword>
<protein>
    <submittedName>
        <fullName evidence="3">NosD domain-containing protein</fullName>
    </submittedName>
</protein>
<dbReference type="InterPro" id="IPR022441">
    <property type="entry name" value="Para_beta_helix_rpt-2"/>
</dbReference>
<dbReference type="SMART" id="SM00710">
    <property type="entry name" value="PbH1"/>
    <property type="match status" value="8"/>
</dbReference>
<comment type="caution">
    <text evidence="3">The sequence shown here is derived from an EMBL/GenBank/DDBJ whole genome shotgun (WGS) entry which is preliminary data.</text>
</comment>
<dbReference type="InterPro" id="IPR006626">
    <property type="entry name" value="PbH1"/>
</dbReference>
<dbReference type="InterPro" id="IPR012334">
    <property type="entry name" value="Pectin_lyas_fold"/>
</dbReference>
<dbReference type="Proteomes" id="UP001312865">
    <property type="component" value="Unassembled WGS sequence"/>
</dbReference>
<evidence type="ECO:0000259" key="2">
    <source>
        <dbReference type="Pfam" id="PF05048"/>
    </source>
</evidence>
<sequence length="351" mass="37600">MGVSKRNNYVVGFTVFVTLIFLAILAVISYVIINEKTIVVPDEVGSIQSAVDEAQEGDIILVKAKEDGTPYNESVTIDKDHIKLIGIGKEKPVLDGAGVATSGITLNDRTGVLVKNFIVQEFFDQGIHLSNSATSNRIVGNMIKDNVNRGIRLNDSVTGNVIKGNSLILNGFRGVDIDNSTSNIFHGNTLNNNGTGIGLENNSDNNMLKANTVNDNENRGIILVNSTSNRISANILNNSNLNEGILLINSSGNLIKGNTVNENGDENTEVGIDLFNSDDNTITGNKVRDNAGDGIFLDANSTGNDVHFNRLFGNGDGGFTTFDINNQNIIPPLNNFKGNECDNSDPNGLCN</sequence>
<gene>
    <name evidence="3" type="ORF">WAK64_15840</name>
</gene>
<keyword evidence="1" id="KW-0812">Transmembrane</keyword>
<evidence type="ECO:0000313" key="3">
    <source>
        <dbReference type="EMBL" id="MEI5908519.1"/>
    </source>
</evidence>
<evidence type="ECO:0000313" key="4">
    <source>
        <dbReference type="Proteomes" id="UP001312865"/>
    </source>
</evidence>
<dbReference type="SUPFAM" id="SSF51126">
    <property type="entry name" value="Pectin lyase-like"/>
    <property type="match status" value="2"/>
</dbReference>
<dbReference type="EMBL" id="JBBAXC010000013">
    <property type="protein sequence ID" value="MEI5908519.1"/>
    <property type="molecule type" value="Genomic_DNA"/>
</dbReference>
<name>A0ABU8HH78_9BACI</name>
<dbReference type="RefSeq" id="WP_336587967.1">
    <property type="nucleotide sequence ID" value="NZ_JBBAXC010000013.1"/>
</dbReference>
<keyword evidence="1" id="KW-1133">Transmembrane helix</keyword>
<dbReference type="InterPro" id="IPR011050">
    <property type="entry name" value="Pectin_lyase_fold/virulence"/>
</dbReference>
<dbReference type="InterPro" id="IPR007742">
    <property type="entry name" value="NosD_dom"/>
</dbReference>
<organism evidence="3 4">
    <name type="scientific">Bacillus spongiae</name>
    <dbReference type="NCBI Taxonomy" id="2683610"/>
    <lineage>
        <taxon>Bacteria</taxon>
        <taxon>Bacillati</taxon>
        <taxon>Bacillota</taxon>
        <taxon>Bacilli</taxon>
        <taxon>Bacillales</taxon>
        <taxon>Bacillaceae</taxon>
        <taxon>Bacillus</taxon>
    </lineage>
</organism>
<dbReference type="Gene3D" id="2.160.20.10">
    <property type="entry name" value="Single-stranded right-handed beta-helix, Pectin lyase-like"/>
    <property type="match status" value="2"/>
</dbReference>
<accession>A0ABU8HH78</accession>